<dbReference type="Pfam" id="PF01960">
    <property type="entry name" value="ArgJ"/>
    <property type="match status" value="1"/>
</dbReference>
<dbReference type="SUPFAM" id="SSF56266">
    <property type="entry name" value="DmpA/ArgJ-like"/>
    <property type="match status" value="1"/>
</dbReference>
<evidence type="ECO:0000256" key="1">
    <source>
        <dbReference type="ARBA" id="ARBA00006774"/>
    </source>
</evidence>
<dbReference type="PANTHER" id="PTHR23100:SF0">
    <property type="entry name" value="ARGININE BIOSYNTHESIS BIFUNCTIONAL PROTEIN ARGJ, MITOCHONDRIAL"/>
    <property type="match status" value="1"/>
</dbReference>
<dbReference type="InterPro" id="IPR042195">
    <property type="entry name" value="ArgJ_beta_C"/>
</dbReference>
<dbReference type="GO" id="GO:0006592">
    <property type="term" value="P:ornithine biosynthetic process"/>
    <property type="evidence" value="ECO:0007669"/>
    <property type="project" value="TreeGrafter"/>
</dbReference>
<name>A0A0J8B9U4_BETVV</name>
<dbReference type="OrthoDB" id="2017946at2759"/>
<dbReference type="GO" id="GO:0004358">
    <property type="term" value="F:L-glutamate N-acetyltransferase activity, acting on acetyl-L-ornithine as donor"/>
    <property type="evidence" value="ECO:0007669"/>
    <property type="project" value="InterPro"/>
</dbReference>
<protein>
    <submittedName>
        <fullName evidence="7">Uncharacterized protein</fullName>
    </submittedName>
</protein>
<dbReference type="Gramene" id="KMS96632">
    <property type="protein sequence ID" value="KMS96632"/>
    <property type="gene ID" value="BVRB_8g201280"/>
</dbReference>
<keyword evidence="8" id="KW-1185">Reference proteome</keyword>
<keyword evidence="4" id="KW-0068">Autocatalytic cleavage</keyword>
<dbReference type="EMBL" id="KQ090366">
    <property type="protein sequence ID" value="KMS96632.1"/>
    <property type="molecule type" value="Genomic_DNA"/>
</dbReference>
<evidence type="ECO:0000256" key="2">
    <source>
        <dbReference type="ARBA" id="ARBA00022571"/>
    </source>
</evidence>
<dbReference type="GO" id="GO:0004042">
    <property type="term" value="F:L-glutamate N-acetyltransferase activity"/>
    <property type="evidence" value="ECO:0007669"/>
    <property type="project" value="TreeGrafter"/>
</dbReference>
<dbReference type="eggNOG" id="KOG2786">
    <property type="taxonomic scope" value="Eukaryota"/>
</dbReference>
<dbReference type="GO" id="GO:0006526">
    <property type="term" value="P:L-arginine biosynthetic process"/>
    <property type="evidence" value="ECO:0007669"/>
    <property type="project" value="UniProtKB-KW"/>
</dbReference>
<evidence type="ECO:0000256" key="6">
    <source>
        <dbReference type="ARBA" id="ARBA00023315"/>
    </source>
</evidence>
<dbReference type="PANTHER" id="PTHR23100">
    <property type="entry name" value="ARGININE BIOSYNTHESIS BIFUNCTIONAL PROTEIN ARGJ"/>
    <property type="match status" value="1"/>
</dbReference>
<evidence type="ECO:0000313" key="7">
    <source>
        <dbReference type="EMBL" id="KMS96632.1"/>
    </source>
</evidence>
<evidence type="ECO:0000313" key="8">
    <source>
        <dbReference type="Proteomes" id="UP000035740"/>
    </source>
</evidence>
<evidence type="ECO:0000256" key="4">
    <source>
        <dbReference type="ARBA" id="ARBA00022813"/>
    </source>
</evidence>
<keyword evidence="3" id="KW-0808">Transferase</keyword>
<comment type="similarity">
    <text evidence="1">Belongs to the ArgJ family.</text>
</comment>
<dbReference type="InterPro" id="IPR016117">
    <property type="entry name" value="ArgJ-like_dom_sf"/>
</dbReference>
<evidence type="ECO:0000256" key="5">
    <source>
        <dbReference type="ARBA" id="ARBA00023268"/>
    </source>
</evidence>
<dbReference type="Proteomes" id="UP000035740">
    <property type="component" value="Unassembled WGS sequence"/>
</dbReference>
<accession>A0A0J8B9U4</accession>
<keyword evidence="2" id="KW-0028">Amino-acid biosynthesis</keyword>
<dbReference type="InterPro" id="IPR002813">
    <property type="entry name" value="Arg_biosynth_ArgJ"/>
</dbReference>
<dbReference type="Gene3D" id="3.10.20.340">
    <property type="entry name" value="ArgJ beta chain, C-terminal domain"/>
    <property type="match status" value="1"/>
</dbReference>
<gene>
    <name evidence="7" type="ORF">BVRB_8g201280</name>
</gene>
<organism evidence="7 8">
    <name type="scientific">Beta vulgaris subsp. vulgaris</name>
    <name type="common">Beet</name>
    <dbReference type="NCBI Taxonomy" id="3555"/>
    <lineage>
        <taxon>Eukaryota</taxon>
        <taxon>Viridiplantae</taxon>
        <taxon>Streptophyta</taxon>
        <taxon>Embryophyta</taxon>
        <taxon>Tracheophyta</taxon>
        <taxon>Spermatophyta</taxon>
        <taxon>Magnoliopsida</taxon>
        <taxon>eudicotyledons</taxon>
        <taxon>Gunneridae</taxon>
        <taxon>Pentapetalae</taxon>
        <taxon>Caryophyllales</taxon>
        <taxon>Chenopodiaceae</taxon>
        <taxon>Betoideae</taxon>
        <taxon>Beta</taxon>
    </lineage>
</organism>
<dbReference type="AlphaFoldDB" id="A0A0J8B9U4"/>
<reference evidence="7 8" key="1">
    <citation type="journal article" date="2014" name="Nature">
        <title>The genome of the recently domesticated crop plant sugar beet (Beta vulgaris).</title>
        <authorList>
            <person name="Dohm J.C."/>
            <person name="Minoche A.E."/>
            <person name="Holtgrawe D."/>
            <person name="Capella-Gutierrez S."/>
            <person name="Zakrzewski F."/>
            <person name="Tafer H."/>
            <person name="Rupp O."/>
            <person name="Sorensen T.R."/>
            <person name="Stracke R."/>
            <person name="Reinhardt R."/>
            <person name="Goesmann A."/>
            <person name="Kraft T."/>
            <person name="Schulz B."/>
            <person name="Stadler P.F."/>
            <person name="Schmidt T."/>
            <person name="Gabaldon T."/>
            <person name="Lehrach H."/>
            <person name="Weisshaar B."/>
            <person name="Himmelbauer H."/>
        </authorList>
    </citation>
    <scope>NUCLEOTIDE SEQUENCE [LARGE SCALE GENOMIC DNA]</scope>
    <source>
        <tissue evidence="7">Taproot</tissue>
    </source>
</reference>
<proteinExistence type="inferred from homology"/>
<evidence type="ECO:0000256" key="3">
    <source>
        <dbReference type="ARBA" id="ARBA00022679"/>
    </source>
</evidence>
<sequence>MFISQVLEAVRETSFSLFLLCSSLTIVLMRDWTGASQVPHKPPWEPHSCVFPTVSVTGTSEEAEAAKIARSVASSSLVKAAVYGRDPNWGRIACAAGYATIPFNLNKLQISLGDIPHQKNSMAAAPHLHLFRSVFKPELICAILSSKPLTFLQIA</sequence>
<keyword evidence="2" id="KW-0055">Arginine biosynthesis</keyword>
<keyword evidence="5" id="KW-0511">Multifunctional enzyme</keyword>
<keyword evidence="6" id="KW-0012">Acyltransferase</keyword>